<reference evidence="2 3" key="1">
    <citation type="journal article" date="2016" name="Nat. Commun.">
        <title>Ectomycorrhizal ecology is imprinted in the genome of the dominant symbiotic fungus Cenococcum geophilum.</title>
        <authorList>
            <consortium name="DOE Joint Genome Institute"/>
            <person name="Peter M."/>
            <person name="Kohler A."/>
            <person name="Ohm R.A."/>
            <person name="Kuo A."/>
            <person name="Krutzmann J."/>
            <person name="Morin E."/>
            <person name="Arend M."/>
            <person name="Barry K.W."/>
            <person name="Binder M."/>
            <person name="Choi C."/>
            <person name="Clum A."/>
            <person name="Copeland A."/>
            <person name="Grisel N."/>
            <person name="Haridas S."/>
            <person name="Kipfer T."/>
            <person name="LaButti K."/>
            <person name="Lindquist E."/>
            <person name="Lipzen A."/>
            <person name="Maire R."/>
            <person name="Meier B."/>
            <person name="Mihaltcheva S."/>
            <person name="Molinier V."/>
            <person name="Murat C."/>
            <person name="Poggeler S."/>
            <person name="Quandt C.A."/>
            <person name="Sperisen C."/>
            <person name="Tritt A."/>
            <person name="Tisserant E."/>
            <person name="Crous P.W."/>
            <person name="Henrissat B."/>
            <person name="Nehls U."/>
            <person name="Egli S."/>
            <person name="Spatafora J.W."/>
            <person name="Grigoriev I.V."/>
            <person name="Martin F.M."/>
        </authorList>
    </citation>
    <scope>NUCLEOTIDE SEQUENCE [LARGE SCALE GENOMIC DNA]</scope>
    <source>
        <strain evidence="2 3">CBS 207.34</strain>
    </source>
</reference>
<feature type="non-terminal residue" evidence="2">
    <location>
        <position position="113"/>
    </location>
</feature>
<dbReference type="AlphaFoldDB" id="A0A8E2F538"/>
<feature type="region of interest" description="Disordered" evidence="1">
    <location>
        <begin position="1"/>
        <end position="21"/>
    </location>
</feature>
<sequence length="113" mass="12957">PQASNQPKSSPSYSKFPDEKPHIEEQCSDVIDAWCKTEASKNSSFDPAKEAFEEAVKHFSSYYTKDDRKIEIARNATGLEDIRDIVIKATVNFEDCQNKKKMRKWLGKLATRL</sequence>
<accession>A0A8E2F538</accession>
<evidence type="ECO:0000313" key="3">
    <source>
        <dbReference type="Proteomes" id="UP000250140"/>
    </source>
</evidence>
<protein>
    <submittedName>
        <fullName evidence="2">Uncharacterized protein</fullName>
    </submittedName>
</protein>
<keyword evidence="3" id="KW-1185">Reference proteome</keyword>
<evidence type="ECO:0000256" key="1">
    <source>
        <dbReference type="SAM" id="MobiDB-lite"/>
    </source>
</evidence>
<evidence type="ECO:0000313" key="2">
    <source>
        <dbReference type="EMBL" id="OCL10286.1"/>
    </source>
</evidence>
<name>A0A8E2F538_9PEZI</name>
<feature type="compositionally biased region" description="Polar residues" evidence="1">
    <location>
        <begin position="1"/>
        <end position="13"/>
    </location>
</feature>
<gene>
    <name evidence="2" type="ORF">AOQ84DRAFT_402088</name>
</gene>
<proteinExistence type="predicted"/>
<dbReference type="EMBL" id="KV749273">
    <property type="protein sequence ID" value="OCL10286.1"/>
    <property type="molecule type" value="Genomic_DNA"/>
</dbReference>
<organism evidence="2 3">
    <name type="scientific">Glonium stellatum</name>
    <dbReference type="NCBI Taxonomy" id="574774"/>
    <lineage>
        <taxon>Eukaryota</taxon>
        <taxon>Fungi</taxon>
        <taxon>Dikarya</taxon>
        <taxon>Ascomycota</taxon>
        <taxon>Pezizomycotina</taxon>
        <taxon>Dothideomycetes</taxon>
        <taxon>Pleosporomycetidae</taxon>
        <taxon>Gloniales</taxon>
        <taxon>Gloniaceae</taxon>
        <taxon>Glonium</taxon>
    </lineage>
</organism>
<dbReference type="Proteomes" id="UP000250140">
    <property type="component" value="Unassembled WGS sequence"/>
</dbReference>